<reference evidence="3" key="1">
    <citation type="journal article" date="2022" name="Toxins">
        <title>Genomic Analysis of Sphingopyxis sp. USTB-05 for Biodegrading Cyanobacterial Hepatotoxins.</title>
        <authorList>
            <person name="Liu C."/>
            <person name="Xu Q."/>
            <person name="Zhao Z."/>
            <person name="Zhang H."/>
            <person name="Liu X."/>
            <person name="Yin C."/>
            <person name="Liu Y."/>
            <person name="Yan H."/>
        </authorList>
    </citation>
    <scope>NUCLEOTIDE SEQUENCE</scope>
    <source>
        <strain evidence="3">NBD5</strain>
    </source>
</reference>
<dbReference type="SUPFAM" id="SSF50156">
    <property type="entry name" value="PDZ domain-like"/>
    <property type="match status" value="1"/>
</dbReference>
<evidence type="ECO:0000313" key="3">
    <source>
        <dbReference type="EMBL" id="USI73115.1"/>
    </source>
</evidence>
<dbReference type="RefSeq" id="WP_252166927.1">
    <property type="nucleotide sequence ID" value="NZ_CP084930.1"/>
</dbReference>
<sequence length="150" mass="15934">MGHRHGRGSARPTLWTAAICLVAALAIGLWTEHRLANRARPILSGPLVPGVTLVDDPAQMPVVTSLRSASEAEQRGVRVGDHIAAVDGRPVHSVAGIAAVLHARQRARQLALHIVRGNAVWTVAIDRAEPVDTLVTEVSNTAHDPQDPSD</sequence>
<proteinExistence type="predicted"/>
<keyword evidence="1" id="KW-0812">Transmembrane</keyword>
<dbReference type="Gene3D" id="2.30.42.10">
    <property type="match status" value="1"/>
</dbReference>
<dbReference type="PROSITE" id="PS50106">
    <property type="entry name" value="PDZ"/>
    <property type="match status" value="1"/>
</dbReference>
<feature type="domain" description="PDZ" evidence="2">
    <location>
        <begin position="50"/>
        <end position="118"/>
    </location>
</feature>
<dbReference type="Pfam" id="PF13180">
    <property type="entry name" value="PDZ_2"/>
    <property type="match status" value="1"/>
</dbReference>
<evidence type="ECO:0000313" key="4">
    <source>
        <dbReference type="Proteomes" id="UP001056937"/>
    </source>
</evidence>
<dbReference type="Proteomes" id="UP001056937">
    <property type="component" value="Chromosome 1"/>
</dbReference>
<feature type="transmembrane region" description="Helical" evidence="1">
    <location>
        <begin position="12"/>
        <end position="30"/>
    </location>
</feature>
<dbReference type="InterPro" id="IPR001478">
    <property type="entry name" value="PDZ"/>
</dbReference>
<dbReference type="InterPro" id="IPR036034">
    <property type="entry name" value="PDZ_sf"/>
</dbReference>
<evidence type="ECO:0000259" key="2">
    <source>
        <dbReference type="PROSITE" id="PS50106"/>
    </source>
</evidence>
<name>A0ABY4X8X7_9SPHN</name>
<keyword evidence="4" id="KW-1185">Reference proteome</keyword>
<gene>
    <name evidence="3" type="ORF">LHA26_01135</name>
</gene>
<protein>
    <submittedName>
        <fullName evidence="3">PDZ domain-containing protein</fullName>
    </submittedName>
</protein>
<organism evidence="3 4">
    <name type="scientific">Sphingomonas morindae</name>
    <dbReference type="NCBI Taxonomy" id="1541170"/>
    <lineage>
        <taxon>Bacteria</taxon>
        <taxon>Pseudomonadati</taxon>
        <taxon>Pseudomonadota</taxon>
        <taxon>Alphaproteobacteria</taxon>
        <taxon>Sphingomonadales</taxon>
        <taxon>Sphingomonadaceae</taxon>
        <taxon>Sphingomonas</taxon>
    </lineage>
</organism>
<accession>A0ABY4X8X7</accession>
<keyword evidence="1" id="KW-0472">Membrane</keyword>
<keyword evidence="1" id="KW-1133">Transmembrane helix</keyword>
<evidence type="ECO:0000256" key="1">
    <source>
        <dbReference type="SAM" id="Phobius"/>
    </source>
</evidence>
<dbReference type="EMBL" id="CP084930">
    <property type="protein sequence ID" value="USI73115.1"/>
    <property type="molecule type" value="Genomic_DNA"/>
</dbReference>